<dbReference type="Gene3D" id="3.30.390.10">
    <property type="entry name" value="Enolase-like, N-terminal domain"/>
    <property type="match status" value="1"/>
</dbReference>
<gene>
    <name evidence="2" type="ORF">NCTC10786_00440</name>
</gene>
<dbReference type="PROSITE" id="PS51273">
    <property type="entry name" value="GATASE_TYPE_1"/>
    <property type="match status" value="1"/>
</dbReference>
<dbReference type="InterPro" id="IPR022665">
    <property type="entry name" value="MeAsp_NH4-lyase_N"/>
</dbReference>
<sequence length="67" mass="7115">MKIKQALFTAGYSSFYFDDQQAIKNGAGHDGFIYTGAPVTPGFTSVRQAGECISVQLILENGAVAGR</sequence>
<feature type="domain" description="Methylaspartate ammonia-lyase N-terminal" evidence="1">
    <location>
        <begin position="1"/>
        <end position="65"/>
    </location>
</feature>
<dbReference type="EC" id="4.3.1.2" evidence="2"/>
<dbReference type="GO" id="GO:0050096">
    <property type="term" value="F:methylaspartate ammonia-lyase activity"/>
    <property type="evidence" value="ECO:0007669"/>
    <property type="project" value="UniProtKB-EC"/>
</dbReference>
<evidence type="ECO:0000313" key="3">
    <source>
        <dbReference type="Proteomes" id="UP000251584"/>
    </source>
</evidence>
<evidence type="ECO:0000259" key="1">
    <source>
        <dbReference type="Pfam" id="PF05034"/>
    </source>
</evidence>
<dbReference type="SUPFAM" id="SSF54826">
    <property type="entry name" value="Enolase N-terminal domain-like"/>
    <property type="match status" value="1"/>
</dbReference>
<dbReference type="EMBL" id="UAVY01000001">
    <property type="protein sequence ID" value="SQB20953.1"/>
    <property type="molecule type" value="Genomic_DNA"/>
</dbReference>
<evidence type="ECO:0000313" key="2">
    <source>
        <dbReference type="EMBL" id="SQB20953.1"/>
    </source>
</evidence>
<organism evidence="2 3">
    <name type="scientific">Citrobacter koseri</name>
    <name type="common">Citrobacter diversus</name>
    <dbReference type="NCBI Taxonomy" id="545"/>
    <lineage>
        <taxon>Bacteria</taxon>
        <taxon>Pseudomonadati</taxon>
        <taxon>Pseudomonadota</taxon>
        <taxon>Gammaproteobacteria</taxon>
        <taxon>Enterobacterales</taxon>
        <taxon>Enterobacteriaceae</taxon>
        <taxon>Citrobacter</taxon>
    </lineage>
</organism>
<name>A0A2X2V749_CITKO</name>
<reference evidence="2 3" key="1">
    <citation type="submission" date="2018-06" db="EMBL/GenBank/DDBJ databases">
        <authorList>
            <consortium name="Pathogen Informatics"/>
            <person name="Doyle S."/>
        </authorList>
    </citation>
    <scope>NUCLEOTIDE SEQUENCE [LARGE SCALE GENOMIC DNA]</scope>
    <source>
        <strain evidence="2 3">NCTC10786</strain>
    </source>
</reference>
<dbReference type="AlphaFoldDB" id="A0A2X2V749"/>
<keyword evidence="2" id="KW-0456">Lyase</keyword>
<dbReference type="Proteomes" id="UP000251584">
    <property type="component" value="Unassembled WGS sequence"/>
</dbReference>
<protein>
    <submittedName>
        <fullName evidence="2">Methylaspartate ammonia-lyase</fullName>
        <ecNumber evidence="2">4.3.1.2</ecNumber>
    </submittedName>
</protein>
<proteinExistence type="predicted"/>
<accession>A0A2X2V749</accession>
<dbReference type="InterPro" id="IPR029017">
    <property type="entry name" value="Enolase-like_N"/>
</dbReference>
<dbReference type="Pfam" id="PF05034">
    <property type="entry name" value="MAAL_N"/>
    <property type="match status" value="1"/>
</dbReference>